<protein>
    <submittedName>
        <fullName evidence="1">Uncharacterized protein</fullName>
    </submittedName>
</protein>
<name>A0ACC6L3A9_9SPHI</name>
<evidence type="ECO:0000313" key="2">
    <source>
        <dbReference type="Proteomes" id="UP001246858"/>
    </source>
</evidence>
<dbReference type="EMBL" id="JAVDTF010000005">
    <property type="protein sequence ID" value="MDR6785912.1"/>
    <property type="molecule type" value="Genomic_DNA"/>
</dbReference>
<gene>
    <name evidence="1" type="ORF">J2X78_004504</name>
</gene>
<dbReference type="Proteomes" id="UP001246858">
    <property type="component" value="Unassembled WGS sequence"/>
</dbReference>
<reference evidence="1" key="1">
    <citation type="submission" date="2023-07" db="EMBL/GenBank/DDBJ databases">
        <title>Sorghum-associated microbial communities from plants grown in Nebraska, USA.</title>
        <authorList>
            <person name="Schachtman D."/>
        </authorList>
    </citation>
    <scope>NUCLEOTIDE SEQUENCE</scope>
    <source>
        <strain evidence="1">2697</strain>
    </source>
</reference>
<sequence length="786" mass="88262">MLNPENANLTGTDGANAVGAANAPNALNALTGLAARFVNYTAKHIFLTGKAGTGKTTFLRQLMELTHKKAVIAAPTGIAAINANGVTIHSLFQLPFGAYLPKQPAADGGHYNQQYNTPKSIVRHLNMTAAKRKVLTDMELLIIDEVSMLRADLLDAIDMVLRYVRRNNSASFGGVQVLFIGDLHQLPPVVKPNEWTMLAQFYNSAYFFDAHALQQHPPVYIELEKIYRQADDVFINLLNNLRNNQVNQQDVALLQKYYQADFKPSLNDKYITLTTHNNKADALNKQSLEELKAPSYLYMAKVEDEFSEYAYPAEQILELKVGAQVMFIKNDSSGEQRFFNGKIATVTALKPDQIEVQTEGNNLKVIVEKYKWENIRYTTDKVSGEIKEELMGTFTQYPLKLAWAITVHKSQGLTFDKAIIDIGSAFAPGQVYVALSRLRSLEGLVLTSQISGSGIRQDQNVSFFSKNKQTPALLESQISQESENFLRSYLLQCFDLTALDNYVYEHVHSYTKDINKSAKQKHVKWAAQLLKDLSGVKANASKFLLQIQRLYQDKSESGLQALLERTTAAENYFNPLLSGFSKRIFERMELVKQDKQVVAYLTELLEMEALFYEQVKKICKASALLSATISGKEFTKKDVNALLSQAERAAQMEKVFAMPGKLDFTEKKTKSKTSGSKTVKAKKEKEPRADTKELSLTLLKEGKTIEEIAEERKMVIGTIEGHLAHYVAKQEISAKDIIGSRKLDRILEAINKLKTIQMNPIREHLGREYSYGEIKIGIAAHLAERE</sequence>
<keyword evidence="2" id="KW-1185">Reference proteome</keyword>
<evidence type="ECO:0000313" key="1">
    <source>
        <dbReference type="EMBL" id="MDR6785912.1"/>
    </source>
</evidence>
<accession>A0ACC6L3A9</accession>
<organism evidence="1 2">
    <name type="scientific">Pedobacter africanus</name>
    <dbReference type="NCBI Taxonomy" id="151894"/>
    <lineage>
        <taxon>Bacteria</taxon>
        <taxon>Pseudomonadati</taxon>
        <taxon>Bacteroidota</taxon>
        <taxon>Sphingobacteriia</taxon>
        <taxon>Sphingobacteriales</taxon>
        <taxon>Sphingobacteriaceae</taxon>
        <taxon>Pedobacter</taxon>
    </lineage>
</organism>
<comment type="caution">
    <text evidence="1">The sequence shown here is derived from an EMBL/GenBank/DDBJ whole genome shotgun (WGS) entry which is preliminary data.</text>
</comment>
<proteinExistence type="predicted"/>